<dbReference type="InterPro" id="IPR003877">
    <property type="entry name" value="SPRY_dom"/>
</dbReference>
<accession>A0ABD2LMA7</accession>
<protein>
    <recommendedName>
        <fullName evidence="2">B30.2/SPRY domain-containing protein</fullName>
    </recommendedName>
</protein>
<name>A0ABD2LMA7_9BILA</name>
<dbReference type="Gene3D" id="2.60.120.920">
    <property type="match status" value="2"/>
</dbReference>
<feature type="domain" description="B30.2/SPRY" evidence="2">
    <location>
        <begin position="88"/>
        <end position="276"/>
    </location>
</feature>
<dbReference type="SMART" id="SM00449">
    <property type="entry name" value="SPRY"/>
    <property type="match status" value="2"/>
</dbReference>
<comment type="caution">
    <text evidence="3">The sequence shown here is derived from an EMBL/GenBank/DDBJ whole genome shotgun (WGS) entry which is preliminary data.</text>
</comment>
<dbReference type="AlphaFoldDB" id="A0ABD2LMA7"/>
<feature type="domain" description="B30.2/SPRY" evidence="2">
    <location>
        <begin position="270"/>
        <end position="465"/>
    </location>
</feature>
<keyword evidence="1" id="KW-1133">Transmembrane helix</keyword>
<keyword evidence="1" id="KW-0812">Transmembrane</keyword>
<keyword evidence="1" id="KW-0472">Membrane</keyword>
<dbReference type="InterPro" id="IPR050618">
    <property type="entry name" value="Ubq-SigPath_Reg"/>
</dbReference>
<keyword evidence="4" id="KW-1185">Reference proteome</keyword>
<dbReference type="SUPFAM" id="SSF49899">
    <property type="entry name" value="Concanavalin A-like lectins/glucanases"/>
    <property type="match status" value="2"/>
</dbReference>
<evidence type="ECO:0000256" key="1">
    <source>
        <dbReference type="SAM" id="Phobius"/>
    </source>
</evidence>
<dbReference type="PANTHER" id="PTHR12864">
    <property type="entry name" value="RAN BINDING PROTEIN 9-RELATED"/>
    <property type="match status" value="1"/>
</dbReference>
<reference evidence="3 4" key="1">
    <citation type="submission" date="2024-10" db="EMBL/GenBank/DDBJ databases">
        <authorList>
            <person name="Kim D."/>
        </authorList>
    </citation>
    <scope>NUCLEOTIDE SEQUENCE [LARGE SCALE GENOMIC DNA]</scope>
    <source>
        <strain evidence="3">BH-2024</strain>
    </source>
</reference>
<dbReference type="PROSITE" id="PS50188">
    <property type="entry name" value="B302_SPRY"/>
    <property type="match status" value="2"/>
</dbReference>
<proteinExistence type="predicted"/>
<feature type="transmembrane region" description="Helical" evidence="1">
    <location>
        <begin position="42"/>
        <end position="62"/>
    </location>
</feature>
<dbReference type="InterPro" id="IPR013320">
    <property type="entry name" value="ConA-like_dom_sf"/>
</dbReference>
<dbReference type="Pfam" id="PF00622">
    <property type="entry name" value="SPRY"/>
    <property type="match status" value="2"/>
</dbReference>
<sequence length="471" mass="52684">MSSNLLRSVEPMEMTDPIITNESPPMARVGQYIRMQRKMTKFIILTVVNITVTVGLLGFITIENGRTNADLEILKNSVGKLEQHGKELLKAVHPDIRKNIAENFSNPKQNCWDVNAIHNDLEIFGSESLKVHYKGDGSGHRSVFAKHPILFTESGIFYFEIKIKSCKSLCSIGFATKAMPLDENVGQNSDSCAYQSDGQFWVNGLNNIGMPNFSRGDFVGCGINLATRRIIFTKNGQPLNTSNLFLSPPFGFPLFPFVSLSDSGDLIETNFGPQFKFDPAKVILNFPRQNYCDANVCDENLQIIGNKSLNVHYKGTSSDNYHSVFAKYPIALNKHLSDFFYYEISVMKKGKSDRLMFGFADKQQNKLEVSIGYEKGTYAYESDGYIWINGEGKGKNAEYSYGVGDTVGIGVNLATRKIIFTKNGLRLDVSDFMVDPSFADHSFYPFVSLHVFGNQIEANFGPNFKFDLATL</sequence>
<organism evidence="3 4">
    <name type="scientific">Heterodera trifolii</name>
    <dbReference type="NCBI Taxonomy" id="157864"/>
    <lineage>
        <taxon>Eukaryota</taxon>
        <taxon>Metazoa</taxon>
        <taxon>Ecdysozoa</taxon>
        <taxon>Nematoda</taxon>
        <taxon>Chromadorea</taxon>
        <taxon>Rhabditida</taxon>
        <taxon>Tylenchina</taxon>
        <taxon>Tylenchomorpha</taxon>
        <taxon>Tylenchoidea</taxon>
        <taxon>Heteroderidae</taxon>
        <taxon>Heteroderinae</taxon>
        <taxon>Heterodera</taxon>
    </lineage>
</organism>
<dbReference type="InterPro" id="IPR001870">
    <property type="entry name" value="B30.2/SPRY"/>
</dbReference>
<dbReference type="CDD" id="cd12885">
    <property type="entry name" value="SPRY_RanBP_like"/>
    <property type="match status" value="2"/>
</dbReference>
<gene>
    <name evidence="3" type="ORF">niasHT_002445</name>
</gene>
<dbReference type="Proteomes" id="UP001620626">
    <property type="component" value="Unassembled WGS sequence"/>
</dbReference>
<dbReference type="InterPro" id="IPR043136">
    <property type="entry name" value="B30.2/SPRY_sf"/>
</dbReference>
<evidence type="ECO:0000313" key="3">
    <source>
        <dbReference type="EMBL" id="KAL3116362.1"/>
    </source>
</evidence>
<evidence type="ECO:0000259" key="2">
    <source>
        <dbReference type="PROSITE" id="PS50188"/>
    </source>
</evidence>
<dbReference type="EMBL" id="JBICBT010000359">
    <property type="protein sequence ID" value="KAL3116362.1"/>
    <property type="molecule type" value="Genomic_DNA"/>
</dbReference>
<dbReference type="InterPro" id="IPR044736">
    <property type="entry name" value="Gid1/RanBPM/SPLA_SPRY"/>
</dbReference>
<evidence type="ECO:0000313" key="4">
    <source>
        <dbReference type="Proteomes" id="UP001620626"/>
    </source>
</evidence>